<feature type="transmembrane region" description="Helical" evidence="4">
    <location>
        <begin position="215"/>
        <end position="236"/>
    </location>
</feature>
<proteinExistence type="predicted"/>
<dbReference type="PANTHER" id="PTHR11360">
    <property type="entry name" value="MONOCARBOXYLATE TRANSPORTER"/>
    <property type="match status" value="1"/>
</dbReference>
<reference evidence="7" key="1">
    <citation type="journal article" date="2019" name="Int. J. Syst. Evol. Microbiol.">
        <title>The Global Catalogue of Microorganisms (GCM) 10K type strain sequencing project: providing services to taxonomists for standard genome sequencing and annotation.</title>
        <authorList>
            <consortium name="The Broad Institute Genomics Platform"/>
            <consortium name="The Broad Institute Genome Sequencing Center for Infectious Disease"/>
            <person name="Wu L."/>
            <person name="Ma J."/>
        </authorList>
    </citation>
    <scope>NUCLEOTIDE SEQUENCE [LARGE SCALE GENOMIC DNA]</scope>
    <source>
        <strain evidence="7">JCM 17066</strain>
    </source>
</reference>
<feature type="transmembrane region" description="Helical" evidence="4">
    <location>
        <begin position="304"/>
        <end position="327"/>
    </location>
</feature>
<feature type="domain" description="Major facilitator superfamily (MFS) profile" evidence="5">
    <location>
        <begin position="1"/>
        <end position="394"/>
    </location>
</feature>
<dbReference type="Proteomes" id="UP001596045">
    <property type="component" value="Unassembled WGS sequence"/>
</dbReference>
<protein>
    <submittedName>
        <fullName evidence="6">MFS transporter</fullName>
    </submittedName>
</protein>
<accession>A0ABW0M306</accession>
<feature type="transmembrane region" description="Helical" evidence="4">
    <location>
        <begin position="163"/>
        <end position="185"/>
    </location>
</feature>
<feature type="transmembrane region" description="Helical" evidence="4">
    <location>
        <begin position="339"/>
        <end position="362"/>
    </location>
</feature>
<keyword evidence="3 4" id="KW-0472">Membrane</keyword>
<evidence type="ECO:0000313" key="6">
    <source>
        <dbReference type="EMBL" id="MFC5472498.1"/>
    </source>
</evidence>
<evidence type="ECO:0000313" key="7">
    <source>
        <dbReference type="Proteomes" id="UP001596045"/>
    </source>
</evidence>
<evidence type="ECO:0000256" key="4">
    <source>
        <dbReference type="SAM" id="Phobius"/>
    </source>
</evidence>
<keyword evidence="1 4" id="KW-0812">Transmembrane</keyword>
<dbReference type="PANTHER" id="PTHR11360:SF284">
    <property type="entry name" value="EG:103B4.3 PROTEIN-RELATED"/>
    <property type="match status" value="1"/>
</dbReference>
<name>A0ABW0M306_9BURK</name>
<dbReference type="RefSeq" id="WP_378993997.1">
    <property type="nucleotide sequence ID" value="NZ_JBHSMT010000004.1"/>
</dbReference>
<keyword evidence="7" id="KW-1185">Reference proteome</keyword>
<dbReference type="InterPro" id="IPR011701">
    <property type="entry name" value="MFS"/>
</dbReference>
<dbReference type="InterPro" id="IPR036259">
    <property type="entry name" value="MFS_trans_sf"/>
</dbReference>
<feature type="transmembrane region" description="Helical" evidence="4">
    <location>
        <begin position="78"/>
        <end position="95"/>
    </location>
</feature>
<gene>
    <name evidence="6" type="ORF">ACFPM8_00855</name>
</gene>
<organism evidence="6 7">
    <name type="scientific">Paraherbaspirillum soli</name>
    <dbReference type="NCBI Taxonomy" id="631222"/>
    <lineage>
        <taxon>Bacteria</taxon>
        <taxon>Pseudomonadati</taxon>
        <taxon>Pseudomonadota</taxon>
        <taxon>Betaproteobacteria</taxon>
        <taxon>Burkholderiales</taxon>
        <taxon>Oxalobacteraceae</taxon>
        <taxon>Paraherbaspirillum</taxon>
    </lineage>
</organism>
<dbReference type="Gene3D" id="1.20.1250.20">
    <property type="entry name" value="MFS general substrate transporter like domains"/>
    <property type="match status" value="1"/>
</dbReference>
<dbReference type="SUPFAM" id="SSF103473">
    <property type="entry name" value="MFS general substrate transporter"/>
    <property type="match status" value="1"/>
</dbReference>
<dbReference type="EMBL" id="JBHSMT010000004">
    <property type="protein sequence ID" value="MFC5472498.1"/>
    <property type="molecule type" value="Genomic_DNA"/>
</dbReference>
<feature type="transmembrane region" description="Helical" evidence="4">
    <location>
        <begin position="43"/>
        <end position="66"/>
    </location>
</feature>
<dbReference type="InterPro" id="IPR020846">
    <property type="entry name" value="MFS_dom"/>
</dbReference>
<feature type="transmembrane region" description="Helical" evidence="4">
    <location>
        <begin position="368"/>
        <end position="389"/>
    </location>
</feature>
<evidence type="ECO:0000256" key="3">
    <source>
        <dbReference type="ARBA" id="ARBA00023136"/>
    </source>
</evidence>
<sequence>MHATKKRSPWMLLICFGMILFLCIGQRHSFGLYLRPMTMDMGWSRATFSFAIALQNLVWGISQPFTGMLADRYGAKRVMLLGGVCYALGLFGMSVSSNGVALASSAGLLIGIAQSCTGFGIVYGAVGKLFTGEKRGTALGVVGAFGSLGQFVMLPASQSLISHLGWAAALLTAAGLCFLIVPLTFGTSASAAKKPDTHEQSLGEALRQAFRHKGFWFLTLGFFACGFQLAFIATHLPAYLADKGLSPTVGVTALAIVALANIVGTYLCGYFGEKVSKKYLLAAIYALRAIALATYVMVPASPMTTYIFAAVMGLIWLGTVPLSSGVVGQIFGYQYITTLYGFVFLSHQIGSFLGVWLGGVLFDMTGNYLAVWAIAIGLSVFALIVSYPIDDRSIQIRPQVANA</sequence>
<dbReference type="InterPro" id="IPR050327">
    <property type="entry name" value="Proton-linked_MCT"/>
</dbReference>
<evidence type="ECO:0000256" key="1">
    <source>
        <dbReference type="ARBA" id="ARBA00022692"/>
    </source>
</evidence>
<feature type="transmembrane region" description="Helical" evidence="4">
    <location>
        <begin position="138"/>
        <end position="157"/>
    </location>
</feature>
<feature type="transmembrane region" description="Helical" evidence="4">
    <location>
        <begin position="101"/>
        <end position="126"/>
    </location>
</feature>
<evidence type="ECO:0000259" key="5">
    <source>
        <dbReference type="PROSITE" id="PS50850"/>
    </source>
</evidence>
<evidence type="ECO:0000256" key="2">
    <source>
        <dbReference type="ARBA" id="ARBA00022989"/>
    </source>
</evidence>
<feature type="transmembrane region" description="Helical" evidence="4">
    <location>
        <begin position="248"/>
        <end position="272"/>
    </location>
</feature>
<keyword evidence="2 4" id="KW-1133">Transmembrane helix</keyword>
<dbReference type="PROSITE" id="PS50850">
    <property type="entry name" value="MFS"/>
    <property type="match status" value="1"/>
</dbReference>
<dbReference type="CDD" id="cd17355">
    <property type="entry name" value="MFS_YcxA_like"/>
    <property type="match status" value="1"/>
</dbReference>
<dbReference type="Pfam" id="PF07690">
    <property type="entry name" value="MFS_1"/>
    <property type="match status" value="1"/>
</dbReference>
<feature type="transmembrane region" description="Helical" evidence="4">
    <location>
        <begin position="279"/>
        <end position="298"/>
    </location>
</feature>
<comment type="caution">
    <text evidence="6">The sequence shown here is derived from an EMBL/GenBank/DDBJ whole genome shotgun (WGS) entry which is preliminary data.</text>
</comment>